<evidence type="ECO:0000313" key="2">
    <source>
        <dbReference type="EMBL" id="MBB5074135.1"/>
    </source>
</evidence>
<dbReference type="EMBL" id="JACHIM010000005">
    <property type="protein sequence ID" value="MBB5074135.1"/>
    <property type="molecule type" value="Genomic_DNA"/>
</dbReference>
<keyword evidence="1" id="KW-0472">Membrane</keyword>
<sequence length="98" mass="11053">MLLISHLEVYVHLIARSNAKNIITTNAFDLKDKRDKLNVTTTENKKLVTLPIDSVLSANIFQNIIALNLFLIMTIALCIRVGNLQTQYFSNKRAPPLS</sequence>
<evidence type="ECO:0000313" key="3">
    <source>
        <dbReference type="Proteomes" id="UP000561417"/>
    </source>
</evidence>
<reference evidence="2 3" key="1">
    <citation type="submission" date="2020-08" db="EMBL/GenBank/DDBJ databases">
        <title>Genomic Encyclopedia of Type Strains, Phase IV (KMG-IV): sequencing the most valuable type-strain genomes for metagenomic binning, comparative biology and taxonomic classification.</title>
        <authorList>
            <person name="Goeker M."/>
        </authorList>
    </citation>
    <scope>NUCLEOTIDE SEQUENCE [LARGE SCALE GENOMIC DNA]</scope>
    <source>
        <strain evidence="2 3">DSM 28538</strain>
    </source>
</reference>
<gene>
    <name evidence="2" type="ORF">HNQ69_001269</name>
</gene>
<proteinExistence type="predicted"/>
<keyword evidence="1" id="KW-1133">Transmembrane helix</keyword>
<name>A0A840NW13_9HYPH</name>
<keyword evidence="1" id="KW-0812">Transmembrane</keyword>
<protein>
    <submittedName>
        <fullName evidence="2">Uncharacterized protein</fullName>
    </submittedName>
</protein>
<keyword evidence="3" id="KW-1185">Reference proteome</keyword>
<comment type="caution">
    <text evidence="2">The sequence shown here is derived from an EMBL/GenBank/DDBJ whole genome shotgun (WGS) entry which is preliminary data.</text>
</comment>
<accession>A0A840NW13</accession>
<dbReference type="AlphaFoldDB" id="A0A840NW13"/>
<feature type="transmembrane region" description="Helical" evidence="1">
    <location>
        <begin position="60"/>
        <end position="83"/>
    </location>
</feature>
<dbReference type="Proteomes" id="UP000561417">
    <property type="component" value="Unassembled WGS sequence"/>
</dbReference>
<organism evidence="2 3">
    <name type="scientific">Bartonella callosciuri</name>
    <dbReference type="NCBI Taxonomy" id="686223"/>
    <lineage>
        <taxon>Bacteria</taxon>
        <taxon>Pseudomonadati</taxon>
        <taxon>Pseudomonadota</taxon>
        <taxon>Alphaproteobacteria</taxon>
        <taxon>Hyphomicrobiales</taxon>
        <taxon>Bartonellaceae</taxon>
        <taxon>Bartonella</taxon>
    </lineage>
</organism>
<evidence type="ECO:0000256" key="1">
    <source>
        <dbReference type="SAM" id="Phobius"/>
    </source>
</evidence>
<dbReference type="RefSeq" id="WP_343056861.1">
    <property type="nucleotide sequence ID" value="NZ_JACHIM010000005.1"/>
</dbReference>